<comment type="similarity">
    <text evidence="1">Belongs to the peptidase M14 family.</text>
</comment>
<reference evidence="3 4" key="1">
    <citation type="submission" date="2015-01" db="EMBL/GenBank/DDBJ databases">
        <authorList>
            <person name="MANFREDI Pablo"/>
        </authorList>
    </citation>
    <scope>NUCLEOTIDE SEQUENCE [LARGE SCALE GENOMIC DNA]</scope>
    <source>
        <strain evidence="3 4">Ccy74</strain>
    </source>
</reference>
<dbReference type="Gene3D" id="3.40.630.10">
    <property type="entry name" value="Zn peptidases"/>
    <property type="match status" value="1"/>
</dbReference>
<evidence type="ECO:0000256" key="1">
    <source>
        <dbReference type="PROSITE-ProRule" id="PRU01379"/>
    </source>
</evidence>
<dbReference type="AlphaFoldDB" id="A0A0B7HC00"/>
<evidence type="ECO:0000259" key="2">
    <source>
        <dbReference type="PROSITE" id="PS52035"/>
    </source>
</evidence>
<dbReference type="InterPro" id="IPR000834">
    <property type="entry name" value="Peptidase_M14"/>
</dbReference>
<organism evidence="3 4">
    <name type="scientific">Capnocytophaga cynodegmi</name>
    <dbReference type="NCBI Taxonomy" id="28189"/>
    <lineage>
        <taxon>Bacteria</taxon>
        <taxon>Pseudomonadati</taxon>
        <taxon>Bacteroidota</taxon>
        <taxon>Flavobacteriia</taxon>
        <taxon>Flavobacteriales</taxon>
        <taxon>Flavobacteriaceae</taxon>
        <taxon>Capnocytophaga</taxon>
    </lineage>
</organism>
<keyword evidence="3" id="KW-0378">Hydrolase</keyword>
<keyword evidence="3" id="KW-0645">Protease</keyword>
<dbReference type="RefSeq" id="WP_026193831.1">
    <property type="nucleotide sequence ID" value="NZ_CDOF01000024.1"/>
</dbReference>
<gene>
    <name evidence="3" type="ORF">CCYN74_40145</name>
</gene>
<dbReference type="Proteomes" id="UP000038083">
    <property type="component" value="Unassembled WGS sequence"/>
</dbReference>
<evidence type="ECO:0000313" key="4">
    <source>
        <dbReference type="Proteomes" id="UP000038083"/>
    </source>
</evidence>
<comment type="caution">
    <text evidence="1">Lacks conserved residue(s) required for the propagation of feature annotation.</text>
</comment>
<protein>
    <submittedName>
        <fullName evidence="3">Putative Conserved Metallocarboxypeptidase D</fullName>
        <ecNumber evidence="3">3.4.17.22</ecNumber>
    </submittedName>
</protein>
<name>A0A0B7HC00_9FLAO</name>
<dbReference type="GO" id="GO:0004181">
    <property type="term" value="F:metallocarboxypeptidase activity"/>
    <property type="evidence" value="ECO:0007669"/>
    <property type="project" value="UniProtKB-EC"/>
</dbReference>
<feature type="domain" description="Peptidase M14" evidence="2">
    <location>
        <begin position="2"/>
        <end position="264"/>
    </location>
</feature>
<dbReference type="SUPFAM" id="SSF53187">
    <property type="entry name" value="Zn-dependent exopeptidases"/>
    <property type="match status" value="1"/>
</dbReference>
<accession>A0A0B7HC00</accession>
<sequence length="362" mass="42576">MEYSLFKEKRISGRYINFKMILPILQNYNIQNKIILGKSVNDKPIYLYQIGNGDKKILMWSQMHGNESTTTKSLLDTLNYFTKVNNDYLQKLSIFFIPILNSDGAEVYTRVNANKVDLNRDAFELSQPESKCLRKAFELVKPDFCFNLHDQRTIFSAGKTKNPATISFLAPSYNENRDINIVRRKSMEVISVMNEMLQKYIPNQIGRFDDSFNINCIGDYFTSVNISTILFEAGHYQSDYLREETRKYVCFAMIEGLKYIADNDVSGSEYEPYFEIPENDKLFFDVLLRDDFYQNTIDIGILFKETLKNNTIYFEPYISQIGNLKNYYGHKEYRLSEIFINKIDKKDIEKQLDLKKFEPKFV</sequence>
<evidence type="ECO:0000313" key="3">
    <source>
        <dbReference type="EMBL" id="CEN40054.1"/>
    </source>
</evidence>
<dbReference type="OrthoDB" id="1119199at2"/>
<dbReference type="GO" id="GO:0008270">
    <property type="term" value="F:zinc ion binding"/>
    <property type="evidence" value="ECO:0007669"/>
    <property type="project" value="InterPro"/>
</dbReference>
<keyword evidence="3" id="KW-0121">Carboxypeptidase</keyword>
<dbReference type="GO" id="GO:0006508">
    <property type="term" value="P:proteolysis"/>
    <property type="evidence" value="ECO:0007669"/>
    <property type="project" value="InterPro"/>
</dbReference>
<dbReference type="PROSITE" id="PS52035">
    <property type="entry name" value="PEPTIDASE_M14"/>
    <property type="match status" value="1"/>
</dbReference>
<dbReference type="EMBL" id="CDOG01000034">
    <property type="protein sequence ID" value="CEN40054.1"/>
    <property type="molecule type" value="Genomic_DNA"/>
</dbReference>
<dbReference type="EC" id="3.4.17.22" evidence="3"/>
<proteinExistence type="inferred from homology"/>
<dbReference type="Pfam" id="PF00246">
    <property type="entry name" value="Peptidase_M14"/>
    <property type="match status" value="1"/>
</dbReference>